<protein>
    <recommendedName>
        <fullName evidence="9">DNA recombination protein RmuC</fullName>
    </recommendedName>
</protein>
<organism evidence="7 8">
    <name type="scientific">Kushneria phyllosphaerae</name>
    <dbReference type="NCBI Taxonomy" id="2100822"/>
    <lineage>
        <taxon>Bacteria</taxon>
        <taxon>Pseudomonadati</taxon>
        <taxon>Pseudomonadota</taxon>
        <taxon>Gammaproteobacteria</taxon>
        <taxon>Oceanospirillales</taxon>
        <taxon>Halomonadaceae</taxon>
        <taxon>Kushneria</taxon>
    </lineage>
</organism>
<evidence type="ECO:0000313" key="7">
    <source>
        <dbReference type="EMBL" id="SPJ33098.1"/>
    </source>
</evidence>
<dbReference type="AlphaFoldDB" id="A0A2R8CJM0"/>
<keyword evidence="3 5" id="KW-0175">Coiled coil</keyword>
<dbReference type="GO" id="GO:0006310">
    <property type="term" value="P:DNA recombination"/>
    <property type="evidence" value="ECO:0007669"/>
    <property type="project" value="UniProtKB-KW"/>
</dbReference>
<dbReference type="InterPro" id="IPR003798">
    <property type="entry name" value="DNA_recombination_RmuC"/>
</dbReference>
<dbReference type="PANTHER" id="PTHR30563">
    <property type="entry name" value="DNA RECOMBINATION PROTEIN RMUC"/>
    <property type="match status" value="1"/>
</dbReference>
<dbReference type="Proteomes" id="UP000244934">
    <property type="component" value="Unassembled WGS sequence"/>
</dbReference>
<gene>
    <name evidence="7" type="ORF">KSP9073_01101</name>
</gene>
<evidence type="ECO:0000256" key="2">
    <source>
        <dbReference type="ARBA" id="ARBA00009840"/>
    </source>
</evidence>
<evidence type="ECO:0000256" key="6">
    <source>
        <dbReference type="SAM" id="MobiDB-lite"/>
    </source>
</evidence>
<comment type="function">
    <text evidence="1">Involved in DNA recombination.</text>
</comment>
<evidence type="ECO:0000256" key="1">
    <source>
        <dbReference type="ARBA" id="ARBA00003416"/>
    </source>
</evidence>
<sequence length="493" mass="56032">MNSAVLISFAVTALASAALIALWWHGQHQRVLVETLEEELERLREQVGDTERMLAEREALLEREQTHTQELQAQLSQREHRLAEVNDALSDYRERTTRLEVEKQRDTAHFEERLSLLGSARQELTHEFERLAGRIFDERQQQFSRHSQESVSALMTPVREQIEQFRARLETLHGEQQQGRTQLSTQLESLAGLNRQMSEDASNLTRALKGDSKSQGNWGELILERVLERSGLRQGIEYEREVVLTHDQGRSRPDAVIYLPESRHLIIDAKVSLTAWGEVVAADSDAVREQAMRRHLRSVRSHIETLSDKGYARLPGLNAPDMVFLFMPIEPAFAAVFEHDDRLFHEAFDRHIVLVTPSTLLASLRTVAGLWRLERQNDNAREIVSRAEKLLEKCHGFVTSMEEVGTQLERAAGSHRQAMNRLRDGQGSLIAQAGRLNALGVRNRKPWPESVSESAQRGREVQEAQHAGHHTPFAASDEAVASNDTGTLRFDED</sequence>
<dbReference type="EMBL" id="ONZI01000001">
    <property type="protein sequence ID" value="SPJ33098.1"/>
    <property type="molecule type" value="Genomic_DNA"/>
</dbReference>
<evidence type="ECO:0000256" key="4">
    <source>
        <dbReference type="ARBA" id="ARBA00023172"/>
    </source>
</evidence>
<dbReference type="Pfam" id="PF02646">
    <property type="entry name" value="RmuC"/>
    <property type="match status" value="1"/>
</dbReference>
<comment type="similarity">
    <text evidence="2">Belongs to the RmuC family.</text>
</comment>
<feature type="region of interest" description="Disordered" evidence="6">
    <location>
        <begin position="442"/>
        <end position="493"/>
    </location>
</feature>
<evidence type="ECO:0000313" key="8">
    <source>
        <dbReference type="Proteomes" id="UP000244934"/>
    </source>
</evidence>
<reference evidence="8" key="1">
    <citation type="submission" date="2018-03" db="EMBL/GenBank/DDBJ databases">
        <authorList>
            <person name="Navarro De La Torre S."/>
        </authorList>
    </citation>
    <scope>NUCLEOTIDE SEQUENCE [LARGE SCALE GENOMIC DNA]</scope>
    <source>
        <strain evidence="8">EAod3</strain>
    </source>
</reference>
<accession>A0A2R8CJM0</accession>
<proteinExistence type="inferred from homology"/>
<feature type="coiled-coil region" evidence="5">
    <location>
        <begin position="26"/>
        <end position="102"/>
    </location>
</feature>
<dbReference type="PANTHER" id="PTHR30563:SF0">
    <property type="entry name" value="DNA RECOMBINATION PROTEIN RMUC"/>
    <property type="match status" value="1"/>
</dbReference>
<evidence type="ECO:0000256" key="3">
    <source>
        <dbReference type="ARBA" id="ARBA00023054"/>
    </source>
</evidence>
<keyword evidence="8" id="KW-1185">Reference proteome</keyword>
<keyword evidence="4" id="KW-0233">DNA recombination</keyword>
<evidence type="ECO:0008006" key="9">
    <source>
        <dbReference type="Google" id="ProtNLM"/>
    </source>
</evidence>
<dbReference type="OrthoDB" id="9765111at2"/>
<name>A0A2R8CJM0_9GAMM</name>
<evidence type="ECO:0000256" key="5">
    <source>
        <dbReference type="SAM" id="Coils"/>
    </source>
</evidence>
<dbReference type="RefSeq" id="WP_108841866.1">
    <property type="nucleotide sequence ID" value="NZ_ONZI01000001.1"/>
</dbReference>